<accession>E1ZDF7</accession>
<dbReference type="AlphaFoldDB" id="E1ZDF7"/>
<dbReference type="GeneID" id="17355720"/>
<dbReference type="eggNOG" id="ENOG502S98I">
    <property type="taxonomic scope" value="Eukaryota"/>
</dbReference>
<dbReference type="PANTHER" id="PTHR33099">
    <property type="entry name" value="FE2OG DIOXYGENASE DOMAIN-CONTAINING PROTEIN"/>
    <property type="match status" value="1"/>
</dbReference>
<keyword evidence="2" id="KW-1185">Reference proteome</keyword>
<name>E1ZDF7_CHLVA</name>
<dbReference type="OrthoDB" id="542426at2759"/>
<dbReference type="Gene3D" id="2.60.120.620">
    <property type="entry name" value="q2cbj1_9rhob like domain"/>
    <property type="match status" value="1"/>
</dbReference>
<dbReference type="RefSeq" id="XP_005848507.1">
    <property type="nucleotide sequence ID" value="XM_005848445.1"/>
</dbReference>
<dbReference type="InParanoid" id="E1ZDF7"/>
<sequence length="422" mass="44963">MAGPSSLRSLAEEEVLGDILAASQQLRPPFCAGGTLGPLAVRLALAGAGEAAAEARVVEFPGCGAEGERDLEALLALCAPATFGKGKKTVRDESYRSALALPADRIYTQHFEAAHLSSVLAAVGRVLLPRQGRCGFFKPNRDTPRGDPGFVASLVVCLPVGHAGGTLRLKHGSQSTEYEFGAGEAAGEVQWAAFFPDVLHEVLAVTEGTRVALAYELFARPETASGSPQPLKALPGTAAPLLRALHAALGSKDFLVNGGRIGFACRHAYPASLVAGVNEQAVRKMMKGADGAMLHVLAALRVPCTLVRVWQHDIEDAMDEVEGETEEDYARAERALFVSPIRAGRLTVRAGARRPRRGEGECDPEFLMKDTQAKLDISINWLGGMQAFEEWTLGTMGQFYGNEGMYTQEFYCSVGIVAEVPA</sequence>
<protein>
    <recommendedName>
        <fullName evidence="3">Prolyl 4-hydroxylase alpha subunit Fe(2+) 2OG dioxygenase domain-containing protein</fullName>
    </recommendedName>
</protein>
<dbReference type="Proteomes" id="UP000008141">
    <property type="component" value="Unassembled WGS sequence"/>
</dbReference>
<organism evidence="2">
    <name type="scientific">Chlorella variabilis</name>
    <name type="common">Green alga</name>
    <dbReference type="NCBI Taxonomy" id="554065"/>
    <lineage>
        <taxon>Eukaryota</taxon>
        <taxon>Viridiplantae</taxon>
        <taxon>Chlorophyta</taxon>
        <taxon>core chlorophytes</taxon>
        <taxon>Trebouxiophyceae</taxon>
        <taxon>Chlorellales</taxon>
        <taxon>Chlorellaceae</taxon>
        <taxon>Chlorella clade</taxon>
        <taxon>Chlorella</taxon>
    </lineage>
</organism>
<dbReference type="KEGG" id="cvr:CHLNCDRAFT_144985"/>
<evidence type="ECO:0008006" key="3">
    <source>
        <dbReference type="Google" id="ProtNLM"/>
    </source>
</evidence>
<dbReference type="PANTHER" id="PTHR33099:SF14">
    <property type="entry name" value="PROLYL 4-HYDROXYLASE ALPHA SUBUNIT FE(2+) 2OG DIOXYGENASE DOMAIN-CONTAINING PROTEIN"/>
    <property type="match status" value="1"/>
</dbReference>
<gene>
    <name evidence="1" type="ORF">CHLNCDRAFT_144985</name>
</gene>
<reference evidence="1 2" key="1">
    <citation type="journal article" date="2010" name="Plant Cell">
        <title>The Chlorella variabilis NC64A genome reveals adaptation to photosymbiosis, coevolution with viruses, and cryptic sex.</title>
        <authorList>
            <person name="Blanc G."/>
            <person name="Duncan G."/>
            <person name="Agarkova I."/>
            <person name="Borodovsky M."/>
            <person name="Gurnon J."/>
            <person name="Kuo A."/>
            <person name="Lindquist E."/>
            <person name="Lucas S."/>
            <person name="Pangilinan J."/>
            <person name="Polle J."/>
            <person name="Salamov A."/>
            <person name="Terry A."/>
            <person name="Yamada T."/>
            <person name="Dunigan D.D."/>
            <person name="Grigoriev I.V."/>
            <person name="Claverie J.M."/>
            <person name="Van Etten J.L."/>
        </authorList>
    </citation>
    <scope>NUCLEOTIDE SEQUENCE [LARGE SCALE GENOMIC DNA]</scope>
    <source>
        <strain evidence="1 2">NC64A</strain>
    </source>
</reference>
<proteinExistence type="predicted"/>
<dbReference type="OMA" id="GRIGFAC"/>
<dbReference type="EMBL" id="GL433842">
    <property type="protein sequence ID" value="EFN56405.1"/>
    <property type="molecule type" value="Genomic_DNA"/>
</dbReference>
<evidence type="ECO:0000313" key="1">
    <source>
        <dbReference type="EMBL" id="EFN56405.1"/>
    </source>
</evidence>
<evidence type="ECO:0000313" key="2">
    <source>
        <dbReference type="Proteomes" id="UP000008141"/>
    </source>
</evidence>